<evidence type="ECO:0000313" key="2">
    <source>
        <dbReference type="Proteomes" id="UP000191056"/>
    </source>
</evidence>
<reference evidence="1 2" key="1">
    <citation type="submission" date="2017-03" db="EMBL/GenBank/DDBJ databases">
        <title>Genome sequence of Clostridium chromiireducens DSM 23318.</title>
        <authorList>
            <person name="Poehlein A."/>
            <person name="Daniel R."/>
        </authorList>
    </citation>
    <scope>NUCLEOTIDE SEQUENCE [LARGE SCALE GENOMIC DNA]</scope>
    <source>
        <strain evidence="1 2">DSM 23318</strain>
    </source>
</reference>
<proteinExistence type="predicted"/>
<comment type="caution">
    <text evidence="1">The sequence shown here is derived from an EMBL/GenBank/DDBJ whole genome shotgun (WGS) entry which is preliminary data.</text>
</comment>
<sequence>MRKIVFFLCLILVGVSFVVYKQVGKTDNVVVSIGATDKFSENELNDAVNCVEKSFKSYKGCTLTKLWYDEKKSDQFIEGYLKNGRGSVNGVKPENVIVLLSNFDVDSSGGDGSLNPNSTYDNYNWILIRGSKMDNWKVDDRGY</sequence>
<name>A0A1V4IK43_9CLOT</name>
<protein>
    <submittedName>
        <fullName evidence="1">Uncharacterized protein</fullName>
    </submittedName>
</protein>
<accession>A0A1V4IK43</accession>
<gene>
    <name evidence="1" type="ORF">CLCHR_30380</name>
</gene>
<dbReference type="STRING" id="225345.CLCHR_30380"/>
<dbReference type="AlphaFoldDB" id="A0A1V4IK43"/>
<evidence type="ECO:0000313" key="1">
    <source>
        <dbReference type="EMBL" id="OPJ60273.1"/>
    </source>
</evidence>
<keyword evidence="2" id="KW-1185">Reference proteome</keyword>
<organism evidence="1 2">
    <name type="scientific">Clostridium chromiireducens</name>
    <dbReference type="NCBI Taxonomy" id="225345"/>
    <lineage>
        <taxon>Bacteria</taxon>
        <taxon>Bacillati</taxon>
        <taxon>Bacillota</taxon>
        <taxon>Clostridia</taxon>
        <taxon>Eubacteriales</taxon>
        <taxon>Clostridiaceae</taxon>
        <taxon>Clostridium</taxon>
    </lineage>
</organism>
<dbReference type="Proteomes" id="UP000191056">
    <property type="component" value="Unassembled WGS sequence"/>
</dbReference>
<dbReference type="EMBL" id="MZGT01000041">
    <property type="protein sequence ID" value="OPJ60273.1"/>
    <property type="molecule type" value="Genomic_DNA"/>
</dbReference>
<dbReference type="RefSeq" id="WP_242966094.1">
    <property type="nucleotide sequence ID" value="NZ_MZGT01000041.1"/>
</dbReference>